<sequence>MPIKQRTSLRDQCEALGLRFHRVEVPRAAEGWLVQDTFHRPEHAAAAMLRAEGWTCATCEGGPMLLLMKAACLERLMELNSLGAADSLTRFLEAQFVINADHLDSIFAAIGAATTNQVRRNFDAIYAAGVDEYYPGVSGELIEQLHHALGSRLSSIARRFAGDAYCYRAGWPDITAVRDGTVLFREIKTTDKLHRSQIETIGNVLLPEGLDVDVLQLAAPKAR</sequence>
<organism evidence="1 2">
    <name type="scientific">Sphingomonas hominis</name>
    <dbReference type="NCBI Taxonomy" id="2741495"/>
    <lineage>
        <taxon>Bacteria</taxon>
        <taxon>Pseudomonadati</taxon>
        <taxon>Pseudomonadota</taxon>
        <taxon>Alphaproteobacteria</taxon>
        <taxon>Sphingomonadales</taxon>
        <taxon>Sphingomonadaceae</taxon>
        <taxon>Sphingomonas</taxon>
    </lineage>
</organism>
<accession>A0ABX2JRF9</accession>
<evidence type="ECO:0000313" key="1">
    <source>
        <dbReference type="EMBL" id="NTS66433.1"/>
    </source>
</evidence>
<name>A0ABX2JRF9_9SPHN</name>
<keyword evidence="2" id="KW-1185">Reference proteome</keyword>
<dbReference type="Proteomes" id="UP000621447">
    <property type="component" value="Unassembled WGS sequence"/>
</dbReference>
<reference evidence="1 2" key="1">
    <citation type="submission" date="2020-06" db="EMBL/GenBank/DDBJ databases">
        <title>Sphingomonas hominis sp. nov., a member of the Sphingomonas, isolated from the hair of a 22-year-old girl.</title>
        <authorList>
            <person name="Zhang D.-F."/>
            <person name="Cui X.-W."/>
        </authorList>
    </citation>
    <scope>NUCLEOTIDE SEQUENCE [LARGE SCALE GENOMIC DNA]</scope>
    <source>
        <strain evidence="1 2">HHU CXW</strain>
    </source>
</reference>
<protein>
    <submittedName>
        <fullName evidence="1">VRR-NUC domain-containing protein</fullName>
    </submittedName>
</protein>
<comment type="caution">
    <text evidence="1">The sequence shown here is derived from an EMBL/GenBank/DDBJ whole genome shotgun (WGS) entry which is preliminary data.</text>
</comment>
<dbReference type="RefSeq" id="WP_174195037.1">
    <property type="nucleotide sequence ID" value="NZ_JABULH010000007.1"/>
</dbReference>
<dbReference type="EMBL" id="JABULH010000007">
    <property type="protein sequence ID" value="NTS66433.1"/>
    <property type="molecule type" value="Genomic_DNA"/>
</dbReference>
<proteinExistence type="predicted"/>
<evidence type="ECO:0000313" key="2">
    <source>
        <dbReference type="Proteomes" id="UP000621447"/>
    </source>
</evidence>
<gene>
    <name evidence="1" type="ORF">HRV97_14855</name>
</gene>